<evidence type="ECO:0000256" key="3">
    <source>
        <dbReference type="ARBA" id="ARBA00022801"/>
    </source>
</evidence>
<dbReference type="GO" id="GO:0004553">
    <property type="term" value="F:hydrolase activity, hydrolyzing O-glycosyl compounds"/>
    <property type="evidence" value="ECO:0007669"/>
    <property type="project" value="InterPro"/>
</dbReference>
<keyword evidence="4" id="KW-0326">Glycosidase</keyword>
<feature type="domain" description="Glycoside hydrolase family 5" evidence="5">
    <location>
        <begin position="82"/>
        <end position="269"/>
    </location>
</feature>
<gene>
    <name evidence="6" type="ORF">LCGC14_1085350</name>
</gene>
<dbReference type="EMBL" id="LAZR01004779">
    <property type="protein sequence ID" value="KKN05635.1"/>
    <property type="molecule type" value="Genomic_DNA"/>
</dbReference>
<keyword evidence="3" id="KW-0378">Hydrolase</keyword>
<dbReference type="InterPro" id="IPR023296">
    <property type="entry name" value="Glyco_hydro_beta-prop_sf"/>
</dbReference>
<accession>A0A0F9ME46</accession>
<proteinExistence type="inferred from homology"/>
<dbReference type="Gene3D" id="3.20.20.80">
    <property type="entry name" value="Glycosidases"/>
    <property type="match status" value="1"/>
</dbReference>
<dbReference type="Pfam" id="PF04616">
    <property type="entry name" value="Glyco_hydro_43"/>
    <property type="match status" value="1"/>
</dbReference>
<dbReference type="InterPro" id="IPR006710">
    <property type="entry name" value="Glyco_hydro_43"/>
</dbReference>
<dbReference type="SUPFAM" id="SSF75005">
    <property type="entry name" value="Arabinanase/levansucrase/invertase"/>
    <property type="match status" value="1"/>
</dbReference>
<evidence type="ECO:0000256" key="4">
    <source>
        <dbReference type="ARBA" id="ARBA00023295"/>
    </source>
</evidence>
<dbReference type="SUPFAM" id="SSF51445">
    <property type="entry name" value="(Trans)glycosidases"/>
    <property type="match status" value="1"/>
</dbReference>
<dbReference type="PANTHER" id="PTHR43301:SF3">
    <property type="entry name" value="ARABINAN ENDO-1,5-ALPHA-L-ARABINOSIDASE A-RELATED"/>
    <property type="match status" value="1"/>
</dbReference>
<evidence type="ECO:0000256" key="2">
    <source>
        <dbReference type="ARBA" id="ARBA00009865"/>
    </source>
</evidence>
<dbReference type="InterPro" id="IPR001547">
    <property type="entry name" value="Glyco_hydro_5"/>
</dbReference>
<dbReference type="Pfam" id="PF00150">
    <property type="entry name" value="Cellulase"/>
    <property type="match status" value="1"/>
</dbReference>
<evidence type="ECO:0000313" key="6">
    <source>
        <dbReference type="EMBL" id="KKN05635.1"/>
    </source>
</evidence>
<comment type="pathway">
    <text evidence="1">Glycan metabolism; L-arabinan degradation.</text>
</comment>
<evidence type="ECO:0000259" key="5">
    <source>
        <dbReference type="Pfam" id="PF00150"/>
    </source>
</evidence>
<sequence>MKTKIVVHLILTGAIMLAGTFALSANAFGGERWSPEKARQWYKEVGVLKGCNYLPRTAVNMTEMWQGDTFDPATIDEELGWAQEAGYNSVRVFVQYLVWKDDADRLKKRIDKFLSIADSHGISTMMILFCDCSFAGKEPYLGKQDDPVPGVHNSGWVPSPGLKRVTDKSIWGDLEKYVKDIVGSFAGDKRILIWDLYNEPGNSGMGEKSLPLSEAAFSWARAANPSQPVTIGAWSNLNGRMSKRLMELSDVVSFHSYGGPESIIAMIKICQGYGRPVICTEWLRRQVGNTFASVLPIFAANRVGGYHWGLVAGRTQTYMHWGSKKGSPMPKVWQHDVFYPDGRLYDAKEMQLLKAFSFGAAESGGCYVFTYFKGNGEDGLHLAYSTDGFEWTSLNEDKSLLAPMVGGDKLMRDPCVIKGADGLFHMVWTVSWKEKGIGYANSRDLIHWSKQKHIGVMEHEAEARNCWAPEVFYDEPNRQYLIFWATTIPGRFPATEKAGGSDRNHRMYYVTTRDFETFSATKLFYDHGFNVIDATIVKSGGRYVMFLKDETRNPPQKNIRMAFSDKAEGPYSKATEPITGDYWAEGPSAIRIGGDWIVYFDKYRKHRYGAVMSKDLKNWRDVSEKVSFPSGFRHGTVLAVDRDILDGLLELMTSEK</sequence>
<dbReference type="InterPro" id="IPR050727">
    <property type="entry name" value="GH43_arabinanases"/>
</dbReference>
<comment type="caution">
    <text evidence="6">The sequence shown here is derived from an EMBL/GenBank/DDBJ whole genome shotgun (WGS) entry which is preliminary data.</text>
</comment>
<protein>
    <recommendedName>
        <fullName evidence="5">Glycoside hydrolase family 5 domain-containing protein</fullName>
    </recommendedName>
</protein>
<dbReference type="AlphaFoldDB" id="A0A0F9ME46"/>
<dbReference type="Gene3D" id="2.115.10.20">
    <property type="entry name" value="Glycosyl hydrolase domain, family 43"/>
    <property type="match status" value="2"/>
</dbReference>
<dbReference type="GO" id="GO:0000272">
    <property type="term" value="P:polysaccharide catabolic process"/>
    <property type="evidence" value="ECO:0007669"/>
    <property type="project" value="InterPro"/>
</dbReference>
<dbReference type="PANTHER" id="PTHR43301">
    <property type="entry name" value="ARABINAN ENDO-1,5-ALPHA-L-ARABINOSIDASE"/>
    <property type="match status" value="1"/>
</dbReference>
<reference evidence="6" key="1">
    <citation type="journal article" date="2015" name="Nature">
        <title>Complex archaea that bridge the gap between prokaryotes and eukaryotes.</title>
        <authorList>
            <person name="Spang A."/>
            <person name="Saw J.H."/>
            <person name="Jorgensen S.L."/>
            <person name="Zaremba-Niedzwiedzka K."/>
            <person name="Martijn J."/>
            <person name="Lind A.E."/>
            <person name="van Eijk R."/>
            <person name="Schleper C."/>
            <person name="Guy L."/>
            <person name="Ettema T.J."/>
        </authorList>
    </citation>
    <scope>NUCLEOTIDE SEQUENCE</scope>
</reference>
<dbReference type="InterPro" id="IPR017853">
    <property type="entry name" value="GH"/>
</dbReference>
<organism evidence="6">
    <name type="scientific">marine sediment metagenome</name>
    <dbReference type="NCBI Taxonomy" id="412755"/>
    <lineage>
        <taxon>unclassified sequences</taxon>
        <taxon>metagenomes</taxon>
        <taxon>ecological metagenomes</taxon>
    </lineage>
</organism>
<dbReference type="CDD" id="cd08983">
    <property type="entry name" value="GH43_Bt3655-like"/>
    <property type="match status" value="1"/>
</dbReference>
<comment type="similarity">
    <text evidence="2">Belongs to the glycosyl hydrolase 43 family.</text>
</comment>
<name>A0A0F9ME46_9ZZZZ</name>
<evidence type="ECO:0000256" key="1">
    <source>
        <dbReference type="ARBA" id="ARBA00004834"/>
    </source>
</evidence>